<evidence type="ECO:0000313" key="3">
    <source>
        <dbReference type="Proteomes" id="UP000198688"/>
    </source>
</evidence>
<dbReference type="OrthoDB" id="414967at2"/>
<accession>A0A1H1XQK8</accession>
<dbReference type="PANTHER" id="PTHR22674">
    <property type="entry name" value="NTPASE, KAP FAMILY P-LOOP DOMAIN-CONTAINING 1"/>
    <property type="match status" value="1"/>
</dbReference>
<dbReference type="PANTHER" id="PTHR22674:SF6">
    <property type="entry name" value="NTPASE KAP FAMILY P-LOOP DOMAIN-CONTAINING PROTEIN 1"/>
    <property type="match status" value="1"/>
</dbReference>
<reference evidence="2 3" key="1">
    <citation type="submission" date="2016-10" db="EMBL/GenBank/DDBJ databases">
        <authorList>
            <person name="de Groot N.N."/>
        </authorList>
    </citation>
    <scope>NUCLEOTIDE SEQUENCE [LARGE SCALE GENOMIC DNA]</scope>
    <source>
        <strain evidence="2 3">DSM 43941</strain>
    </source>
</reference>
<dbReference type="Pfam" id="PF07693">
    <property type="entry name" value="KAP_NTPase"/>
    <property type="match status" value="2"/>
</dbReference>
<protein>
    <submittedName>
        <fullName evidence="2">KAP family P-loop domain-containing protein</fullName>
    </submittedName>
</protein>
<proteinExistence type="predicted"/>
<dbReference type="RefSeq" id="WP_092544502.1">
    <property type="nucleotide sequence ID" value="NZ_BOMJ01000075.1"/>
</dbReference>
<dbReference type="AlphaFoldDB" id="A0A1H1XQK8"/>
<sequence length="364" mass="39368">MPDATEAAISDPRDDLLAMAGDAERLAQRIAGRPLPFTLGIYGAWGEGKTSLANLVVGFLKQQNGWEGLRVVEFSAWPYVTADAIWRALLEKVARMAYGFDSDPGPAPVQPLPARLRGRLLAEVFLGTVAKTEEEQHAEEFEQLMATLGRATAVANRVAAESESARQLSSLAGAVVDLAAAAASPLGSLRGLLGKDETAKSTADRAVATIEQMRAGVRQLFRAASNPRTVVLIDDLDRCLPEVAFDVLETIKIFLSECAEAEAECLFIVPVDEAVLHRGLHARIGGDYVNARMYLEKVIQLGIDVSAVRAPSSERFIAAQFPEWVGAADLIDLASRGNPRRLKQQCDLLAFSFGREPQEKGETK</sequence>
<dbReference type="EMBL" id="LT629758">
    <property type="protein sequence ID" value="SDT11493.1"/>
    <property type="molecule type" value="Genomic_DNA"/>
</dbReference>
<feature type="domain" description="KAP NTPase" evidence="1">
    <location>
        <begin position="131"/>
        <end position="321"/>
    </location>
</feature>
<dbReference type="Proteomes" id="UP000198688">
    <property type="component" value="Chromosome I"/>
</dbReference>
<dbReference type="InterPro" id="IPR027417">
    <property type="entry name" value="P-loop_NTPase"/>
</dbReference>
<evidence type="ECO:0000313" key="2">
    <source>
        <dbReference type="EMBL" id="SDT11493.1"/>
    </source>
</evidence>
<dbReference type="InterPro" id="IPR052754">
    <property type="entry name" value="NTPase_KAP_P-loop"/>
</dbReference>
<dbReference type="STRING" id="113562.SAMN04489716_2551"/>
<dbReference type="InterPro" id="IPR011646">
    <property type="entry name" value="KAP_P-loop"/>
</dbReference>
<organism evidence="2 3">
    <name type="scientific">Actinoplanes derwentensis</name>
    <dbReference type="NCBI Taxonomy" id="113562"/>
    <lineage>
        <taxon>Bacteria</taxon>
        <taxon>Bacillati</taxon>
        <taxon>Actinomycetota</taxon>
        <taxon>Actinomycetes</taxon>
        <taxon>Micromonosporales</taxon>
        <taxon>Micromonosporaceae</taxon>
        <taxon>Actinoplanes</taxon>
    </lineage>
</organism>
<evidence type="ECO:0000259" key="1">
    <source>
        <dbReference type="Pfam" id="PF07693"/>
    </source>
</evidence>
<name>A0A1H1XQK8_9ACTN</name>
<dbReference type="Gene3D" id="3.40.50.300">
    <property type="entry name" value="P-loop containing nucleotide triphosphate hydrolases"/>
    <property type="match status" value="1"/>
</dbReference>
<keyword evidence="3" id="KW-1185">Reference proteome</keyword>
<dbReference type="SUPFAM" id="SSF52540">
    <property type="entry name" value="P-loop containing nucleoside triphosphate hydrolases"/>
    <property type="match status" value="1"/>
</dbReference>
<feature type="domain" description="KAP NTPase" evidence="1">
    <location>
        <begin position="24"/>
        <end position="96"/>
    </location>
</feature>
<gene>
    <name evidence="2" type="ORF">SAMN04489716_2551</name>
</gene>